<evidence type="ECO:0000256" key="14">
    <source>
        <dbReference type="SAM" id="Phobius"/>
    </source>
</evidence>
<evidence type="ECO:0000256" key="3">
    <source>
        <dbReference type="ARBA" id="ARBA00012438"/>
    </source>
</evidence>
<dbReference type="PANTHER" id="PTHR45528:SF1">
    <property type="entry name" value="SENSOR HISTIDINE KINASE CPXA"/>
    <property type="match status" value="1"/>
</dbReference>
<evidence type="ECO:0000256" key="13">
    <source>
        <dbReference type="ARBA" id="ARBA00023136"/>
    </source>
</evidence>
<sequence length="395" mass="44858">MKRIITLKTRITVLVGIIIILIAISLTGISISSANYYFLKNNMDREIIENENSDYINREKFIESVNKENNIGNIDVRIKAVEAQKNFSIQSIIVMIGIIIAGISGTYIMVGKALKPLSQLSDTVHNINDQNLNKRIDVKDSKDEISSLAKSFNSMLERLEKSFANQKRFSANAAHELKTPLTTIKASLEVLKIDDMPSVEDYKENADIVEESTNRLIKIVDDLLKLTSSELVDFNDEIHLKNLFKEISSELSFRIESKGITIDLDIQENNIHGNKTLLYRAFFNIIENSIKYGKRNGYINISSMLDKDKIIINVKDNGIGISQDDREHIFEPFFRSDKSHSQQIKGSGLGLSIVKTIIDKHDGKLSVNSEINKGTEFKVIFNRRKILDLEDFKLK</sequence>
<keyword evidence="7 14" id="KW-0812">Transmembrane</keyword>
<evidence type="ECO:0000256" key="11">
    <source>
        <dbReference type="ARBA" id="ARBA00022989"/>
    </source>
</evidence>
<organism evidence="17 18">
    <name type="scientific">Clostridium senegalense</name>
    <dbReference type="NCBI Taxonomy" id="1465809"/>
    <lineage>
        <taxon>Bacteria</taxon>
        <taxon>Bacillati</taxon>
        <taxon>Bacillota</taxon>
        <taxon>Clostridia</taxon>
        <taxon>Eubacteriales</taxon>
        <taxon>Clostridiaceae</taxon>
        <taxon>Clostridium</taxon>
    </lineage>
</organism>
<evidence type="ECO:0000259" key="15">
    <source>
        <dbReference type="PROSITE" id="PS50109"/>
    </source>
</evidence>
<keyword evidence="18" id="KW-1185">Reference proteome</keyword>
<dbReference type="Pfam" id="PF00672">
    <property type="entry name" value="HAMP"/>
    <property type="match status" value="1"/>
</dbReference>
<dbReference type="InterPro" id="IPR036890">
    <property type="entry name" value="HATPase_C_sf"/>
</dbReference>
<dbReference type="GO" id="GO:0005524">
    <property type="term" value="F:ATP binding"/>
    <property type="evidence" value="ECO:0007669"/>
    <property type="project" value="UniProtKB-KW"/>
</dbReference>
<evidence type="ECO:0000313" key="17">
    <source>
        <dbReference type="EMBL" id="NEU05045.1"/>
    </source>
</evidence>
<dbReference type="CDD" id="cd06225">
    <property type="entry name" value="HAMP"/>
    <property type="match status" value="1"/>
</dbReference>
<dbReference type="SMART" id="SM00304">
    <property type="entry name" value="HAMP"/>
    <property type="match status" value="1"/>
</dbReference>
<comment type="caution">
    <text evidence="17">The sequence shown here is derived from an EMBL/GenBank/DDBJ whole genome shotgun (WGS) entry which is preliminary data.</text>
</comment>
<proteinExistence type="predicted"/>
<dbReference type="Pfam" id="PF02518">
    <property type="entry name" value="HATPase_c"/>
    <property type="match status" value="1"/>
</dbReference>
<dbReference type="EC" id="2.7.13.3" evidence="3"/>
<dbReference type="Gene3D" id="6.10.340.10">
    <property type="match status" value="1"/>
</dbReference>
<keyword evidence="9 17" id="KW-0418">Kinase</keyword>
<dbReference type="InterPro" id="IPR004358">
    <property type="entry name" value="Sig_transdc_His_kin-like_C"/>
</dbReference>
<evidence type="ECO:0000256" key="5">
    <source>
        <dbReference type="ARBA" id="ARBA00022553"/>
    </source>
</evidence>
<dbReference type="PRINTS" id="PR00344">
    <property type="entry name" value="BCTRLSENSOR"/>
</dbReference>
<dbReference type="InterPro" id="IPR003661">
    <property type="entry name" value="HisK_dim/P_dom"/>
</dbReference>
<keyword evidence="13 14" id="KW-0472">Membrane</keyword>
<feature type="domain" description="HAMP" evidence="16">
    <location>
        <begin position="111"/>
        <end position="164"/>
    </location>
</feature>
<keyword evidence="5" id="KW-0597">Phosphoprotein</keyword>
<dbReference type="PANTHER" id="PTHR45528">
    <property type="entry name" value="SENSOR HISTIDINE KINASE CPXA"/>
    <property type="match status" value="1"/>
</dbReference>
<accession>A0A6M0H2U4</accession>
<evidence type="ECO:0000256" key="4">
    <source>
        <dbReference type="ARBA" id="ARBA00022475"/>
    </source>
</evidence>
<name>A0A6M0H2U4_9CLOT</name>
<evidence type="ECO:0000259" key="16">
    <source>
        <dbReference type="PROSITE" id="PS50885"/>
    </source>
</evidence>
<comment type="subcellular location">
    <subcellularLocation>
        <location evidence="2">Cell membrane</location>
        <topology evidence="2">Multi-pass membrane protein</topology>
    </subcellularLocation>
</comment>
<dbReference type="CDD" id="cd00082">
    <property type="entry name" value="HisKA"/>
    <property type="match status" value="1"/>
</dbReference>
<dbReference type="SMART" id="SM00387">
    <property type="entry name" value="HATPase_c"/>
    <property type="match status" value="1"/>
</dbReference>
<evidence type="ECO:0000256" key="9">
    <source>
        <dbReference type="ARBA" id="ARBA00022777"/>
    </source>
</evidence>
<dbReference type="RefSeq" id="WP_199869968.1">
    <property type="nucleotide sequence ID" value="NZ_JAAGPU010000015.1"/>
</dbReference>
<keyword evidence="4" id="KW-1003">Cell membrane</keyword>
<dbReference type="InterPro" id="IPR050398">
    <property type="entry name" value="HssS/ArlS-like"/>
</dbReference>
<dbReference type="EMBL" id="JAAGPU010000015">
    <property type="protein sequence ID" value="NEU05045.1"/>
    <property type="molecule type" value="Genomic_DNA"/>
</dbReference>
<protein>
    <recommendedName>
        <fullName evidence="3">histidine kinase</fullName>
        <ecNumber evidence="3">2.7.13.3</ecNumber>
    </recommendedName>
</protein>
<dbReference type="CDD" id="cd00075">
    <property type="entry name" value="HATPase"/>
    <property type="match status" value="1"/>
</dbReference>
<dbReference type="PROSITE" id="PS50885">
    <property type="entry name" value="HAMP"/>
    <property type="match status" value="1"/>
</dbReference>
<dbReference type="InterPro" id="IPR036097">
    <property type="entry name" value="HisK_dim/P_sf"/>
</dbReference>
<dbReference type="SUPFAM" id="SSF55874">
    <property type="entry name" value="ATPase domain of HSP90 chaperone/DNA topoisomerase II/histidine kinase"/>
    <property type="match status" value="1"/>
</dbReference>
<dbReference type="Gene3D" id="3.30.565.10">
    <property type="entry name" value="Histidine kinase-like ATPase, C-terminal domain"/>
    <property type="match status" value="1"/>
</dbReference>
<feature type="transmembrane region" description="Helical" evidence="14">
    <location>
        <begin position="87"/>
        <end position="110"/>
    </location>
</feature>
<evidence type="ECO:0000313" key="18">
    <source>
        <dbReference type="Proteomes" id="UP000481872"/>
    </source>
</evidence>
<keyword evidence="8" id="KW-0547">Nucleotide-binding</keyword>
<evidence type="ECO:0000256" key="8">
    <source>
        <dbReference type="ARBA" id="ARBA00022741"/>
    </source>
</evidence>
<evidence type="ECO:0000256" key="2">
    <source>
        <dbReference type="ARBA" id="ARBA00004651"/>
    </source>
</evidence>
<dbReference type="InterPro" id="IPR003660">
    <property type="entry name" value="HAMP_dom"/>
</dbReference>
<feature type="transmembrane region" description="Helical" evidence="14">
    <location>
        <begin position="12"/>
        <end position="38"/>
    </location>
</feature>
<evidence type="ECO:0000256" key="6">
    <source>
        <dbReference type="ARBA" id="ARBA00022679"/>
    </source>
</evidence>
<evidence type="ECO:0000256" key="7">
    <source>
        <dbReference type="ARBA" id="ARBA00022692"/>
    </source>
</evidence>
<keyword evidence="10" id="KW-0067">ATP-binding</keyword>
<dbReference type="SMART" id="SM00388">
    <property type="entry name" value="HisKA"/>
    <property type="match status" value="1"/>
</dbReference>
<dbReference type="SUPFAM" id="SSF47384">
    <property type="entry name" value="Homodimeric domain of signal transducing histidine kinase"/>
    <property type="match status" value="1"/>
</dbReference>
<comment type="catalytic activity">
    <reaction evidence="1">
        <text>ATP + protein L-histidine = ADP + protein N-phospho-L-histidine.</text>
        <dbReference type="EC" id="2.7.13.3"/>
    </reaction>
</comment>
<evidence type="ECO:0000256" key="1">
    <source>
        <dbReference type="ARBA" id="ARBA00000085"/>
    </source>
</evidence>
<dbReference type="GO" id="GO:0000155">
    <property type="term" value="F:phosphorelay sensor kinase activity"/>
    <property type="evidence" value="ECO:0007669"/>
    <property type="project" value="InterPro"/>
</dbReference>
<dbReference type="AlphaFoldDB" id="A0A6M0H2U4"/>
<keyword evidence="12" id="KW-0902">Two-component regulatory system</keyword>
<evidence type="ECO:0000256" key="12">
    <source>
        <dbReference type="ARBA" id="ARBA00023012"/>
    </source>
</evidence>
<dbReference type="FunFam" id="3.30.565.10:FF:000006">
    <property type="entry name" value="Sensor histidine kinase WalK"/>
    <property type="match status" value="1"/>
</dbReference>
<dbReference type="Pfam" id="PF00512">
    <property type="entry name" value="HisKA"/>
    <property type="match status" value="1"/>
</dbReference>
<dbReference type="Proteomes" id="UP000481872">
    <property type="component" value="Unassembled WGS sequence"/>
</dbReference>
<dbReference type="SUPFAM" id="SSF158472">
    <property type="entry name" value="HAMP domain-like"/>
    <property type="match status" value="1"/>
</dbReference>
<reference evidence="17 18" key="1">
    <citation type="submission" date="2020-02" db="EMBL/GenBank/DDBJ databases">
        <title>Genome assembly of a novel Clostridium senegalense strain.</title>
        <authorList>
            <person name="Gupta T.B."/>
            <person name="Jauregui R."/>
            <person name="Maclean P."/>
            <person name="Nawarathana A."/>
            <person name="Brightwell G."/>
        </authorList>
    </citation>
    <scope>NUCLEOTIDE SEQUENCE [LARGE SCALE GENOMIC DNA]</scope>
    <source>
        <strain evidence="17 18">AGRFS4</strain>
    </source>
</reference>
<dbReference type="InterPro" id="IPR003594">
    <property type="entry name" value="HATPase_dom"/>
</dbReference>
<feature type="domain" description="Histidine kinase" evidence="15">
    <location>
        <begin position="172"/>
        <end position="385"/>
    </location>
</feature>
<evidence type="ECO:0000256" key="10">
    <source>
        <dbReference type="ARBA" id="ARBA00022840"/>
    </source>
</evidence>
<keyword evidence="11 14" id="KW-1133">Transmembrane helix</keyword>
<keyword evidence="6" id="KW-0808">Transferase</keyword>
<gene>
    <name evidence="17" type="ORF">G3M99_09305</name>
</gene>
<dbReference type="InterPro" id="IPR005467">
    <property type="entry name" value="His_kinase_dom"/>
</dbReference>
<dbReference type="PROSITE" id="PS50109">
    <property type="entry name" value="HIS_KIN"/>
    <property type="match status" value="1"/>
</dbReference>
<dbReference type="Gene3D" id="1.10.287.130">
    <property type="match status" value="1"/>
</dbReference>
<dbReference type="GO" id="GO:0005886">
    <property type="term" value="C:plasma membrane"/>
    <property type="evidence" value="ECO:0007669"/>
    <property type="project" value="UniProtKB-SubCell"/>
</dbReference>